<dbReference type="AlphaFoldDB" id="A0A4Y2WXX7"/>
<proteinExistence type="predicted"/>
<dbReference type="Pfam" id="PF01498">
    <property type="entry name" value="HTH_Tnp_Tc3_2"/>
    <property type="match status" value="1"/>
</dbReference>
<feature type="domain" description="Transposase Tc1-like" evidence="1">
    <location>
        <begin position="59"/>
        <end position="102"/>
    </location>
</feature>
<dbReference type="EMBL" id="BGPR01067486">
    <property type="protein sequence ID" value="GBO41706.1"/>
    <property type="molecule type" value="Genomic_DNA"/>
</dbReference>
<dbReference type="InterPro" id="IPR002492">
    <property type="entry name" value="Transposase_Tc1-like"/>
</dbReference>
<dbReference type="Proteomes" id="UP000499080">
    <property type="component" value="Unassembled WGS sequence"/>
</dbReference>
<dbReference type="EMBL" id="BGPR01067488">
    <property type="protein sequence ID" value="GBO41707.1"/>
    <property type="molecule type" value="Genomic_DNA"/>
</dbReference>
<evidence type="ECO:0000313" key="2">
    <source>
        <dbReference type="EMBL" id="GBO41699.1"/>
    </source>
</evidence>
<comment type="caution">
    <text evidence="5">The sequence shown here is derived from an EMBL/GenBank/DDBJ whole genome shotgun (WGS) entry which is preliminary data.</text>
</comment>
<evidence type="ECO:0000313" key="5">
    <source>
        <dbReference type="EMBL" id="GBO41708.1"/>
    </source>
</evidence>
<evidence type="ECO:0000259" key="1">
    <source>
        <dbReference type="Pfam" id="PF01498"/>
    </source>
</evidence>
<evidence type="ECO:0000313" key="6">
    <source>
        <dbReference type="Proteomes" id="UP000499080"/>
    </source>
</evidence>
<gene>
    <name evidence="4" type="ORF">AVEN_113025_1</name>
    <name evidence="5" type="ORF">AVEN_217172_1</name>
    <name evidence="3" type="ORF">AVEN_75461_1</name>
    <name evidence="2" type="ORF">AVEN_96282_1</name>
</gene>
<name>A0A4Y2WXX7_ARAVE</name>
<sequence>MRIEVVLSQSFAAMWLNVCPSIIRRLCTAFIRTESISRRYNRGMLKARSASDDGCLQLTARRHGATTLTRLRSSVEEPTGRLVSRATVRRRLHEGGLHARRPVMCLP</sequence>
<dbReference type="EMBL" id="BGPR01067477">
    <property type="protein sequence ID" value="GBO41699.1"/>
    <property type="molecule type" value="Genomic_DNA"/>
</dbReference>
<evidence type="ECO:0000313" key="3">
    <source>
        <dbReference type="EMBL" id="GBO41706.1"/>
    </source>
</evidence>
<dbReference type="GO" id="GO:0015074">
    <property type="term" value="P:DNA integration"/>
    <property type="evidence" value="ECO:0007669"/>
    <property type="project" value="InterPro"/>
</dbReference>
<dbReference type="GO" id="GO:0003677">
    <property type="term" value="F:DNA binding"/>
    <property type="evidence" value="ECO:0007669"/>
    <property type="project" value="InterPro"/>
</dbReference>
<accession>A0A4Y2WXX7</accession>
<protein>
    <recommendedName>
        <fullName evidence="1">Transposase Tc1-like domain-containing protein</fullName>
    </recommendedName>
</protein>
<organism evidence="5 6">
    <name type="scientific">Araneus ventricosus</name>
    <name type="common">Orbweaver spider</name>
    <name type="synonym">Epeira ventricosa</name>
    <dbReference type="NCBI Taxonomy" id="182803"/>
    <lineage>
        <taxon>Eukaryota</taxon>
        <taxon>Metazoa</taxon>
        <taxon>Ecdysozoa</taxon>
        <taxon>Arthropoda</taxon>
        <taxon>Chelicerata</taxon>
        <taxon>Arachnida</taxon>
        <taxon>Araneae</taxon>
        <taxon>Araneomorphae</taxon>
        <taxon>Entelegynae</taxon>
        <taxon>Araneoidea</taxon>
        <taxon>Araneidae</taxon>
        <taxon>Araneus</taxon>
    </lineage>
</organism>
<keyword evidence="6" id="KW-1185">Reference proteome</keyword>
<evidence type="ECO:0000313" key="4">
    <source>
        <dbReference type="EMBL" id="GBO41707.1"/>
    </source>
</evidence>
<dbReference type="EMBL" id="BGPR01067489">
    <property type="protein sequence ID" value="GBO41708.1"/>
    <property type="molecule type" value="Genomic_DNA"/>
</dbReference>
<reference evidence="5 6" key="1">
    <citation type="journal article" date="2019" name="Sci. Rep.">
        <title>Orb-weaving spider Araneus ventricosus genome elucidates the spidroin gene catalogue.</title>
        <authorList>
            <person name="Kono N."/>
            <person name="Nakamura H."/>
            <person name="Ohtoshi R."/>
            <person name="Moran D.A.P."/>
            <person name="Shinohara A."/>
            <person name="Yoshida Y."/>
            <person name="Fujiwara M."/>
            <person name="Mori M."/>
            <person name="Tomita M."/>
            <person name="Arakawa K."/>
        </authorList>
    </citation>
    <scope>NUCLEOTIDE SEQUENCE [LARGE SCALE GENOMIC DNA]</scope>
</reference>
<dbReference type="GO" id="GO:0006313">
    <property type="term" value="P:DNA transposition"/>
    <property type="evidence" value="ECO:0007669"/>
    <property type="project" value="InterPro"/>
</dbReference>